<organism evidence="2 3">
    <name type="scientific">Arachis hypogaea</name>
    <name type="common">Peanut</name>
    <dbReference type="NCBI Taxonomy" id="3818"/>
    <lineage>
        <taxon>Eukaryota</taxon>
        <taxon>Viridiplantae</taxon>
        <taxon>Streptophyta</taxon>
        <taxon>Embryophyta</taxon>
        <taxon>Tracheophyta</taxon>
        <taxon>Spermatophyta</taxon>
        <taxon>Magnoliopsida</taxon>
        <taxon>eudicotyledons</taxon>
        <taxon>Gunneridae</taxon>
        <taxon>Pentapetalae</taxon>
        <taxon>rosids</taxon>
        <taxon>fabids</taxon>
        <taxon>Fabales</taxon>
        <taxon>Fabaceae</taxon>
        <taxon>Papilionoideae</taxon>
        <taxon>50 kb inversion clade</taxon>
        <taxon>dalbergioids sensu lato</taxon>
        <taxon>Dalbergieae</taxon>
        <taxon>Pterocarpus clade</taxon>
        <taxon>Arachis</taxon>
    </lineage>
</organism>
<proteinExistence type="predicted"/>
<accession>A0A6B9VA80</accession>
<dbReference type="EMBL" id="CP031001">
    <property type="protein sequence ID" value="QHN77122.1"/>
    <property type="molecule type" value="Genomic_DNA"/>
</dbReference>
<feature type="region of interest" description="Disordered" evidence="1">
    <location>
        <begin position="1"/>
        <end position="41"/>
    </location>
</feature>
<reference evidence="2 3" key="1">
    <citation type="submission" date="2020-01" db="EMBL/GenBank/DDBJ databases">
        <title>Genome sequence of Arachis hypogaea, cultivar Shitouqi.</title>
        <authorList>
            <person name="Zhuang W."/>
            <person name="Chen H."/>
            <person name="Varshney R."/>
            <person name="Wang D."/>
            <person name="Ming R."/>
        </authorList>
    </citation>
    <scope>NUCLEOTIDE SEQUENCE [LARGE SCALE GENOMIC DNA]</scope>
    <source>
        <tissue evidence="2">Young leaf</tissue>
    </source>
</reference>
<protein>
    <recommendedName>
        <fullName evidence="4">Retrotransposon gag domain-containing protein</fullName>
    </recommendedName>
</protein>
<gene>
    <name evidence="2" type="ORF">DS421_19g649910</name>
</gene>
<sequence length="117" mass="13473">MTELLDQERNGKQSDGDPKDTSQKDVHSRNLEEVTPPKERKTLSNHFLEDIMKFQMLKNFVLPTTLKPYEGLEDPHIYVTKFQSMTFFNGASDPILCRSFSTFLDGAALLWGRFLMA</sequence>
<name>A0A6B9VA80_ARAHY</name>
<evidence type="ECO:0000256" key="1">
    <source>
        <dbReference type="SAM" id="MobiDB-lite"/>
    </source>
</evidence>
<dbReference type="AlphaFoldDB" id="A0A6B9VA80"/>
<evidence type="ECO:0000313" key="3">
    <source>
        <dbReference type="Proteomes" id="UP000464620"/>
    </source>
</evidence>
<evidence type="ECO:0008006" key="4">
    <source>
        <dbReference type="Google" id="ProtNLM"/>
    </source>
</evidence>
<dbReference type="Proteomes" id="UP000464620">
    <property type="component" value="Chromosome B09"/>
</dbReference>
<evidence type="ECO:0000313" key="2">
    <source>
        <dbReference type="EMBL" id="QHN77122.1"/>
    </source>
</evidence>